<evidence type="ECO:0000313" key="2">
    <source>
        <dbReference type="EMBL" id="BBZ26195.1"/>
    </source>
</evidence>
<organism evidence="2 3">
    <name type="scientific">Mycolicibacterium madagascariense</name>
    <dbReference type="NCBI Taxonomy" id="212765"/>
    <lineage>
        <taxon>Bacteria</taxon>
        <taxon>Bacillati</taxon>
        <taxon>Actinomycetota</taxon>
        <taxon>Actinomycetes</taxon>
        <taxon>Mycobacteriales</taxon>
        <taxon>Mycobacteriaceae</taxon>
        <taxon>Mycolicibacterium</taxon>
    </lineage>
</organism>
<dbReference type="EMBL" id="AP022610">
    <property type="protein sequence ID" value="BBZ26195.1"/>
    <property type="molecule type" value="Genomic_DNA"/>
</dbReference>
<keyword evidence="1" id="KW-0472">Membrane</keyword>
<name>A0A7I7XA58_9MYCO</name>
<feature type="transmembrane region" description="Helical" evidence="1">
    <location>
        <begin position="251"/>
        <end position="272"/>
    </location>
</feature>
<reference evidence="2 3" key="1">
    <citation type="journal article" date="2019" name="Emerg. Microbes Infect.">
        <title>Comprehensive subspecies identification of 175 nontuberculous mycobacteria species based on 7547 genomic profiles.</title>
        <authorList>
            <person name="Matsumoto Y."/>
            <person name="Kinjo T."/>
            <person name="Motooka D."/>
            <person name="Nabeya D."/>
            <person name="Jung N."/>
            <person name="Uechi K."/>
            <person name="Horii T."/>
            <person name="Iida T."/>
            <person name="Fujita J."/>
            <person name="Nakamura S."/>
        </authorList>
    </citation>
    <scope>NUCLEOTIDE SEQUENCE [LARGE SCALE GENOMIC DNA]</scope>
    <source>
        <strain evidence="2 3">JCM 13574</strain>
    </source>
</reference>
<keyword evidence="1" id="KW-0812">Transmembrane</keyword>
<protein>
    <submittedName>
        <fullName evidence="2">Uncharacterized protein</fullName>
    </submittedName>
</protein>
<gene>
    <name evidence="2" type="ORF">MMAD_04900</name>
</gene>
<keyword evidence="3" id="KW-1185">Reference proteome</keyword>
<dbReference type="RefSeq" id="WP_163732046.1">
    <property type="nucleotide sequence ID" value="NZ_AP022610.1"/>
</dbReference>
<evidence type="ECO:0000256" key="1">
    <source>
        <dbReference type="SAM" id="Phobius"/>
    </source>
</evidence>
<dbReference type="Proteomes" id="UP000466517">
    <property type="component" value="Chromosome"/>
</dbReference>
<sequence length="373" mass="38678">MTPVVLVVGPSRAGVGGVVAALRTRLPDVEVVEGPPPRAPDAVLAVVSAAAPMTRSQWADVERASAGSGLLVGVVAKIDAHRQWRDVVAANRDGAERWGSRTAIPWVGAAAAPVLGDADVDELVRVLRAGLARPPIARAVRAAVSASDVLARTRLRLVRSVRDGASALRTELRAAAATVPPGGAQAFEVQVRARVEVFLKTVDRDVADAVGEAAAELGCGDRVAVPRGHACRLEPSDAGRPTSSRRLEARLAAVLGLGFGVGTALAVGRLVAGWAPGVSTAGLVAGAVMGLALGVWVVRTRRLLHDRAVLDRWVADVAGTVRWHAEARVAEWLLSVASAGRDAGPRVGSRATPEGPAGSLKQVTDQYEWRCDG</sequence>
<dbReference type="AlphaFoldDB" id="A0A7I7XA58"/>
<accession>A0A7I7XA58</accession>
<keyword evidence="1" id="KW-1133">Transmembrane helix</keyword>
<evidence type="ECO:0000313" key="3">
    <source>
        <dbReference type="Proteomes" id="UP000466517"/>
    </source>
</evidence>
<feature type="transmembrane region" description="Helical" evidence="1">
    <location>
        <begin position="278"/>
        <end position="298"/>
    </location>
</feature>
<proteinExistence type="predicted"/>
<dbReference type="KEGG" id="mmag:MMAD_04900"/>